<feature type="compositionally biased region" description="Gly residues" evidence="1">
    <location>
        <begin position="233"/>
        <end position="242"/>
    </location>
</feature>
<dbReference type="InterPro" id="IPR002881">
    <property type="entry name" value="DUF58"/>
</dbReference>
<dbReference type="PANTHER" id="PTHR33608">
    <property type="entry name" value="BLL2464 PROTEIN"/>
    <property type="match status" value="1"/>
</dbReference>
<sequence>MSHALATPAGAQGPGPMQAALVESLDLVLANRGAGALPGDRRAAGLGLGTELAQIRPYQVGDDVRKLDAAASARTGLPHVRDHVPERTLTTWLLVDVSASMAFGTADRLKSDVAEGVALVIGRLAVRRAGRIGLLTCGAPEPQQMPPSAGRSALVQLHRTLGKGVAEDGHAPADALAQGMRRINRLARGHSLVVVVSDFREGPGAAAAESVPRAEDARPGSSPRGGVAWPGGESLGRGGRGGAAERPEWARALAALGARHDVLAVEVFDPREQELPDVGHLTLVDPETGARVEADSSSPELRRRFAAAELARRDQLKSALRSARARHVEVGTDQDWLRALGRSLR</sequence>
<evidence type="ECO:0000259" key="2">
    <source>
        <dbReference type="Pfam" id="PF01882"/>
    </source>
</evidence>
<gene>
    <name evidence="3" type="ORF">C8N24_0780</name>
</gene>
<evidence type="ECO:0000313" key="3">
    <source>
        <dbReference type="EMBL" id="RKQ90964.1"/>
    </source>
</evidence>
<comment type="caution">
    <text evidence="3">The sequence shown here is derived from an EMBL/GenBank/DDBJ whole genome shotgun (WGS) entry which is preliminary data.</text>
</comment>
<reference evidence="3 4" key="1">
    <citation type="submission" date="2018-10" db="EMBL/GenBank/DDBJ databases">
        <title>Genomic Encyclopedia of Archaeal and Bacterial Type Strains, Phase II (KMG-II): from individual species to whole genera.</title>
        <authorList>
            <person name="Goeker M."/>
        </authorList>
    </citation>
    <scope>NUCLEOTIDE SEQUENCE [LARGE SCALE GENOMIC DNA]</scope>
    <source>
        <strain evidence="3 4">DSM 14954</strain>
    </source>
</reference>
<dbReference type="InterPro" id="IPR036465">
    <property type="entry name" value="vWFA_dom_sf"/>
</dbReference>
<dbReference type="Gene3D" id="3.40.50.410">
    <property type="entry name" value="von Willebrand factor, type A domain"/>
    <property type="match status" value="1"/>
</dbReference>
<dbReference type="AlphaFoldDB" id="A0A660LD44"/>
<keyword evidence="4" id="KW-1185">Reference proteome</keyword>
<proteinExistence type="predicted"/>
<dbReference type="SUPFAM" id="SSF53300">
    <property type="entry name" value="vWA-like"/>
    <property type="match status" value="1"/>
</dbReference>
<name>A0A660LD44_9ACTN</name>
<feature type="domain" description="DUF58" evidence="2">
    <location>
        <begin position="248"/>
        <end position="313"/>
    </location>
</feature>
<dbReference type="PANTHER" id="PTHR33608:SF6">
    <property type="entry name" value="BLL2464 PROTEIN"/>
    <property type="match status" value="1"/>
</dbReference>
<organism evidence="3 4">
    <name type="scientific">Solirubrobacter pauli</name>
    <dbReference type="NCBI Taxonomy" id="166793"/>
    <lineage>
        <taxon>Bacteria</taxon>
        <taxon>Bacillati</taxon>
        <taxon>Actinomycetota</taxon>
        <taxon>Thermoleophilia</taxon>
        <taxon>Solirubrobacterales</taxon>
        <taxon>Solirubrobacteraceae</taxon>
        <taxon>Solirubrobacter</taxon>
    </lineage>
</organism>
<dbReference type="OrthoDB" id="9776116at2"/>
<feature type="region of interest" description="Disordered" evidence="1">
    <location>
        <begin position="204"/>
        <end position="243"/>
    </location>
</feature>
<dbReference type="EMBL" id="RBIL01000001">
    <property type="protein sequence ID" value="RKQ90964.1"/>
    <property type="molecule type" value="Genomic_DNA"/>
</dbReference>
<evidence type="ECO:0000313" key="4">
    <source>
        <dbReference type="Proteomes" id="UP000278962"/>
    </source>
</evidence>
<dbReference type="RefSeq" id="WP_121248183.1">
    <property type="nucleotide sequence ID" value="NZ_RBIL01000001.1"/>
</dbReference>
<feature type="domain" description="DUF58" evidence="2">
    <location>
        <begin position="54"/>
        <end position="199"/>
    </location>
</feature>
<dbReference type="Pfam" id="PF01882">
    <property type="entry name" value="DUF58"/>
    <property type="match status" value="2"/>
</dbReference>
<evidence type="ECO:0000256" key="1">
    <source>
        <dbReference type="SAM" id="MobiDB-lite"/>
    </source>
</evidence>
<dbReference type="Proteomes" id="UP000278962">
    <property type="component" value="Unassembled WGS sequence"/>
</dbReference>
<protein>
    <submittedName>
        <fullName evidence="3">Uncharacterized protein DUF58</fullName>
    </submittedName>
</protein>
<accession>A0A660LD44</accession>